<dbReference type="STRING" id="118168.MC7420_4479"/>
<proteinExistence type="predicted"/>
<dbReference type="HOGENOM" id="CLU_1710116_0_0_3"/>
<dbReference type="RefSeq" id="WP_006103695.1">
    <property type="nucleotide sequence ID" value="NZ_DS989859.1"/>
</dbReference>
<reference evidence="1 2" key="1">
    <citation type="submission" date="2008-07" db="EMBL/GenBank/DDBJ databases">
        <authorList>
            <person name="Tandeau de Marsac N."/>
            <person name="Ferriera S."/>
            <person name="Johnson J."/>
            <person name="Kravitz S."/>
            <person name="Beeson K."/>
            <person name="Sutton G."/>
            <person name="Rogers Y.-H."/>
            <person name="Friedman R."/>
            <person name="Frazier M."/>
            <person name="Venter J.C."/>
        </authorList>
    </citation>
    <scope>NUCLEOTIDE SEQUENCE [LARGE SCALE GENOMIC DNA]</scope>
    <source>
        <strain evidence="1 2">PCC 7420</strain>
    </source>
</reference>
<accession>B4VY59</accession>
<sequence>MANAKHLDIVRIDDCEVIDAFKAEKKSENSADKIQITLAARRWIPGKDKLMSIEHVKFFEFWTKFKVTLPVWERLKLLGLRKGSVCSFEFASDGWTQQNSSNSGSWYTFLGLVKLDGKDINYFVYDQKQGRQDDLSFESSSNTDLVSAIESYD</sequence>
<name>B4VY59_9CYAN</name>
<evidence type="ECO:0000313" key="1">
    <source>
        <dbReference type="EMBL" id="EDX73232.1"/>
    </source>
</evidence>
<evidence type="ECO:0000313" key="2">
    <source>
        <dbReference type="Proteomes" id="UP000003835"/>
    </source>
</evidence>
<dbReference type="Proteomes" id="UP000003835">
    <property type="component" value="Unassembled WGS sequence"/>
</dbReference>
<dbReference type="EMBL" id="DS989859">
    <property type="protein sequence ID" value="EDX73232.1"/>
    <property type="molecule type" value="Genomic_DNA"/>
</dbReference>
<protein>
    <submittedName>
        <fullName evidence="1">Uncharacterized protein</fullName>
    </submittedName>
</protein>
<gene>
    <name evidence="1" type="ORF">MC7420_4479</name>
</gene>
<organism evidence="1 2">
    <name type="scientific">Coleofasciculus chthonoplastes PCC 7420</name>
    <dbReference type="NCBI Taxonomy" id="118168"/>
    <lineage>
        <taxon>Bacteria</taxon>
        <taxon>Bacillati</taxon>
        <taxon>Cyanobacteriota</taxon>
        <taxon>Cyanophyceae</taxon>
        <taxon>Coleofasciculales</taxon>
        <taxon>Coleofasciculaceae</taxon>
        <taxon>Coleofasciculus</taxon>
    </lineage>
</organism>
<dbReference type="AlphaFoldDB" id="B4VY59"/>
<keyword evidence="2" id="KW-1185">Reference proteome</keyword>